<evidence type="ECO:0000256" key="1">
    <source>
        <dbReference type="ARBA" id="ARBA00007637"/>
    </source>
</evidence>
<dbReference type="EMBL" id="CP001854">
    <property type="protein sequence ID" value="ADB49975.1"/>
    <property type="molecule type" value="Genomic_DNA"/>
</dbReference>
<comment type="similarity">
    <text evidence="1">Belongs to the NAD(P)-dependent epimerase/dehydratase family.</text>
</comment>
<name>D3EZZ9_CONWI</name>
<proteinExistence type="inferred from homology"/>
<dbReference type="Proteomes" id="UP000008229">
    <property type="component" value="Chromosome"/>
</dbReference>
<reference evidence="4" key="2">
    <citation type="submission" date="2010-01" db="EMBL/GenBank/DDBJ databases">
        <title>The complete genome of Conexibacter woesei DSM 14684.</title>
        <authorList>
            <consortium name="US DOE Joint Genome Institute (JGI-PGF)"/>
            <person name="Lucas S."/>
            <person name="Copeland A."/>
            <person name="Lapidus A."/>
            <person name="Glavina del Rio T."/>
            <person name="Dalin E."/>
            <person name="Tice H."/>
            <person name="Bruce D."/>
            <person name="Goodwin L."/>
            <person name="Pitluck S."/>
            <person name="Kyrpides N."/>
            <person name="Mavromatis K."/>
            <person name="Ivanova N."/>
            <person name="Mikhailova N."/>
            <person name="Chertkov O."/>
            <person name="Brettin T."/>
            <person name="Detter J.C."/>
            <person name="Han C."/>
            <person name="Larimer F."/>
            <person name="Land M."/>
            <person name="Hauser L."/>
            <person name="Markowitz V."/>
            <person name="Cheng J.-F."/>
            <person name="Hugenholtz P."/>
            <person name="Woyke T."/>
            <person name="Wu D."/>
            <person name="Pukall R."/>
            <person name="Steenblock K."/>
            <person name="Schneider S."/>
            <person name="Klenk H.-P."/>
            <person name="Eisen J.A."/>
        </authorList>
    </citation>
    <scope>NUCLEOTIDE SEQUENCE [LARGE SCALE GENOMIC DNA]</scope>
    <source>
        <strain evidence="4">DSM 14684 / CIP 108061 / JCM 11494 / NBRC 100937 / ID131577</strain>
    </source>
</reference>
<dbReference type="AlphaFoldDB" id="D3EZZ9"/>
<evidence type="ECO:0000313" key="4">
    <source>
        <dbReference type="Proteomes" id="UP000008229"/>
    </source>
</evidence>
<evidence type="ECO:0000259" key="2">
    <source>
        <dbReference type="Pfam" id="PF01370"/>
    </source>
</evidence>
<dbReference type="KEGG" id="cwo:Cwoe_1547"/>
<keyword evidence="4" id="KW-1185">Reference proteome</keyword>
<dbReference type="InterPro" id="IPR001509">
    <property type="entry name" value="Epimerase_deHydtase"/>
</dbReference>
<dbReference type="SUPFAM" id="SSF51735">
    <property type="entry name" value="NAD(P)-binding Rossmann-fold domains"/>
    <property type="match status" value="1"/>
</dbReference>
<sequence length="312" mass="33302">MRVLVTGGSGFIGSHVVDQLHAAGHTPCSFDRRPSPFHAPDEVETVIGDILDPAALSAAMEGCDAVLHLAAAADVGEVAKDPAGAEALNSRGTFNVLEAARGQAIEHVLYASTIWVYSDGASRRVDEDEQLALPSHLYTATKLAGEAYCRSYAALYGVRTTILRFGIPYGPRARPAAVVPAFVERALAGEPLTIAGDGAQSRRFVYVEDLAEGAVRALQPCREDSCRVYNLVSDRDVSIREIAEVVRDVVGETEIVFTPARTADFGGVAVCGERAASELGWSARTPFEEGVRRYVAWRRGEELTAGDALVTA</sequence>
<dbReference type="eggNOG" id="COG0451">
    <property type="taxonomic scope" value="Bacteria"/>
</dbReference>
<dbReference type="STRING" id="469383.Cwoe_1547"/>
<dbReference type="Pfam" id="PF01370">
    <property type="entry name" value="Epimerase"/>
    <property type="match status" value="1"/>
</dbReference>
<protein>
    <submittedName>
        <fullName evidence="3">NAD-dependent epimerase/dehydratase</fullName>
    </submittedName>
</protein>
<dbReference type="PANTHER" id="PTHR43000">
    <property type="entry name" value="DTDP-D-GLUCOSE 4,6-DEHYDRATASE-RELATED"/>
    <property type="match status" value="1"/>
</dbReference>
<organism evidence="3 4">
    <name type="scientific">Conexibacter woesei (strain DSM 14684 / CCUG 47730 / CIP 108061 / JCM 11494 / NBRC 100937 / ID131577)</name>
    <dbReference type="NCBI Taxonomy" id="469383"/>
    <lineage>
        <taxon>Bacteria</taxon>
        <taxon>Bacillati</taxon>
        <taxon>Actinomycetota</taxon>
        <taxon>Thermoleophilia</taxon>
        <taxon>Solirubrobacterales</taxon>
        <taxon>Conexibacteraceae</taxon>
        <taxon>Conexibacter</taxon>
    </lineage>
</organism>
<dbReference type="InterPro" id="IPR036291">
    <property type="entry name" value="NAD(P)-bd_dom_sf"/>
</dbReference>
<reference evidence="3 4" key="1">
    <citation type="journal article" date="2010" name="Stand. Genomic Sci.">
        <title>Complete genome sequence of Conexibacter woesei type strain (ID131577).</title>
        <authorList>
            <person name="Pukall R."/>
            <person name="Lapidus A."/>
            <person name="Glavina Del Rio T."/>
            <person name="Copeland A."/>
            <person name="Tice H."/>
            <person name="Cheng J.-F."/>
            <person name="Lucas S."/>
            <person name="Chen F."/>
            <person name="Nolan M."/>
            <person name="Bruce D."/>
            <person name="Goodwin L."/>
            <person name="Pitluck S."/>
            <person name="Mavromatis K."/>
            <person name="Ivanova N."/>
            <person name="Ovchinnikova G."/>
            <person name="Pati A."/>
            <person name="Chen A."/>
            <person name="Palaniappan K."/>
            <person name="Land M."/>
            <person name="Hauser L."/>
            <person name="Chang Y.-J."/>
            <person name="Jeffries C.D."/>
            <person name="Chain P."/>
            <person name="Meincke L."/>
            <person name="Sims D."/>
            <person name="Brettin T."/>
            <person name="Detter J.C."/>
            <person name="Rohde M."/>
            <person name="Goeker M."/>
            <person name="Bristow J."/>
            <person name="Eisen J.A."/>
            <person name="Markowitz V."/>
            <person name="Kyrpides N.C."/>
            <person name="Klenk H.-P."/>
            <person name="Hugenholtz P."/>
        </authorList>
    </citation>
    <scope>NUCLEOTIDE SEQUENCE [LARGE SCALE GENOMIC DNA]</scope>
    <source>
        <strain evidence="4">DSM 14684 / CIP 108061 / JCM 11494 / NBRC 100937 / ID131577</strain>
    </source>
</reference>
<accession>D3EZZ9</accession>
<dbReference type="RefSeq" id="WP_012933026.1">
    <property type="nucleotide sequence ID" value="NC_013739.1"/>
</dbReference>
<evidence type="ECO:0000313" key="3">
    <source>
        <dbReference type="EMBL" id="ADB49975.1"/>
    </source>
</evidence>
<dbReference type="Gene3D" id="3.40.50.720">
    <property type="entry name" value="NAD(P)-binding Rossmann-like Domain"/>
    <property type="match status" value="1"/>
</dbReference>
<dbReference type="HOGENOM" id="CLU_007383_1_7_11"/>
<dbReference type="OrthoDB" id="9801785at2"/>
<feature type="domain" description="NAD-dependent epimerase/dehydratase" evidence="2">
    <location>
        <begin position="3"/>
        <end position="231"/>
    </location>
</feature>
<gene>
    <name evidence="3" type="ordered locus">Cwoe_1547</name>
</gene>